<dbReference type="AlphaFoldDB" id="A0A834ILQ5"/>
<evidence type="ECO:0000313" key="1">
    <source>
        <dbReference type="EMBL" id="KAF7280908.1"/>
    </source>
</evidence>
<dbReference type="Proteomes" id="UP000625711">
    <property type="component" value="Unassembled WGS sequence"/>
</dbReference>
<gene>
    <name evidence="1" type="ORF">GWI33_005374</name>
</gene>
<evidence type="ECO:0000313" key="2">
    <source>
        <dbReference type="Proteomes" id="UP000625711"/>
    </source>
</evidence>
<proteinExistence type="predicted"/>
<sequence>MIDYEGNDLSRDDVALLLEVLYREFGLGHHHRGYIMEERLFRKASVPDEYYDSAARYCIYMHHIFAPYEAKRLRYKYRTILEVLRACGG</sequence>
<dbReference type="EMBL" id="JAACXV010000269">
    <property type="protein sequence ID" value="KAF7280908.1"/>
    <property type="molecule type" value="Genomic_DNA"/>
</dbReference>
<organism evidence="1 2">
    <name type="scientific">Rhynchophorus ferrugineus</name>
    <name type="common">Red palm weevil</name>
    <name type="synonym">Curculio ferrugineus</name>
    <dbReference type="NCBI Taxonomy" id="354439"/>
    <lineage>
        <taxon>Eukaryota</taxon>
        <taxon>Metazoa</taxon>
        <taxon>Ecdysozoa</taxon>
        <taxon>Arthropoda</taxon>
        <taxon>Hexapoda</taxon>
        <taxon>Insecta</taxon>
        <taxon>Pterygota</taxon>
        <taxon>Neoptera</taxon>
        <taxon>Endopterygota</taxon>
        <taxon>Coleoptera</taxon>
        <taxon>Polyphaga</taxon>
        <taxon>Cucujiformia</taxon>
        <taxon>Curculionidae</taxon>
        <taxon>Dryophthorinae</taxon>
        <taxon>Rhynchophorus</taxon>
    </lineage>
</organism>
<protein>
    <submittedName>
        <fullName evidence="1">Uncharacterized protein</fullName>
    </submittedName>
</protein>
<accession>A0A834ILQ5</accession>
<keyword evidence="2" id="KW-1185">Reference proteome</keyword>
<name>A0A834ILQ5_RHYFE</name>
<comment type="caution">
    <text evidence="1">The sequence shown here is derived from an EMBL/GenBank/DDBJ whole genome shotgun (WGS) entry which is preliminary data.</text>
</comment>
<dbReference type="OrthoDB" id="10431543at2759"/>
<reference evidence="1" key="1">
    <citation type="submission" date="2020-08" db="EMBL/GenBank/DDBJ databases">
        <title>Genome sequencing and assembly of the red palm weevil Rhynchophorus ferrugineus.</title>
        <authorList>
            <person name="Dias G.B."/>
            <person name="Bergman C.M."/>
            <person name="Manee M."/>
        </authorList>
    </citation>
    <scope>NUCLEOTIDE SEQUENCE</scope>
    <source>
        <strain evidence="1">AA-2017</strain>
        <tissue evidence="1">Whole larva</tissue>
    </source>
</reference>